<dbReference type="EMBL" id="AKKV01000031">
    <property type="protein sequence ID" value="EIT84605.1"/>
    <property type="molecule type" value="Genomic_DNA"/>
</dbReference>
<evidence type="ECO:0000256" key="1">
    <source>
        <dbReference type="ARBA" id="ARBA00007734"/>
    </source>
</evidence>
<dbReference type="InterPro" id="IPR023346">
    <property type="entry name" value="Lysozyme-like_dom_sf"/>
</dbReference>
<dbReference type="PANTHER" id="PTHR37423">
    <property type="entry name" value="SOLUBLE LYTIC MUREIN TRANSGLYCOSYLASE-RELATED"/>
    <property type="match status" value="1"/>
</dbReference>
<gene>
    <name evidence="3" type="ORF">A374_14795</name>
</gene>
<dbReference type="eggNOG" id="COG0741">
    <property type="taxonomic scope" value="Bacteria"/>
</dbReference>
<dbReference type="InterPro" id="IPR008258">
    <property type="entry name" value="Transglycosylase_SLT_dom_1"/>
</dbReference>
<evidence type="ECO:0000313" key="3">
    <source>
        <dbReference type="EMBL" id="EIT84605.1"/>
    </source>
</evidence>
<accession>I8UCF9</accession>
<dbReference type="PROSITE" id="PS00922">
    <property type="entry name" value="TRANSGLYCOSYLASE"/>
    <property type="match status" value="1"/>
</dbReference>
<keyword evidence="4" id="KW-1185">Reference proteome</keyword>
<evidence type="ECO:0000259" key="2">
    <source>
        <dbReference type="Pfam" id="PF01464"/>
    </source>
</evidence>
<name>I8UCF9_9BACL</name>
<proteinExistence type="inferred from homology"/>
<dbReference type="PANTHER" id="PTHR37423:SF2">
    <property type="entry name" value="MEMBRANE-BOUND LYTIC MUREIN TRANSGLYCOSYLASE C"/>
    <property type="match status" value="1"/>
</dbReference>
<dbReference type="Proteomes" id="UP000004080">
    <property type="component" value="Unassembled WGS sequence"/>
</dbReference>
<comment type="similarity">
    <text evidence="1">Belongs to the transglycosylase Slt family.</text>
</comment>
<reference evidence="3 4" key="1">
    <citation type="journal article" date="2012" name="J. Bacteriol.">
        <title>Genome of Bacillus macauensis ZFHKF-1, a Long-Chain-Forming Bacterium.</title>
        <authorList>
            <person name="Cai L."/>
            <person name="Zhang T."/>
        </authorList>
    </citation>
    <scope>NUCLEOTIDE SEQUENCE [LARGE SCALE GENOMIC DNA]</scope>
    <source>
        <strain evidence="3 4">ZFHKF-1</strain>
    </source>
</reference>
<dbReference type="Pfam" id="PF01464">
    <property type="entry name" value="SLT"/>
    <property type="match status" value="1"/>
</dbReference>
<protein>
    <submittedName>
        <fullName evidence="3">Lytic transglycosylase</fullName>
    </submittedName>
</protein>
<dbReference type="SUPFAM" id="SSF53955">
    <property type="entry name" value="Lysozyme-like"/>
    <property type="match status" value="1"/>
</dbReference>
<dbReference type="CDD" id="cd00254">
    <property type="entry name" value="LT-like"/>
    <property type="match status" value="1"/>
</dbReference>
<comment type="caution">
    <text evidence="3">The sequence shown here is derived from an EMBL/GenBank/DDBJ whole genome shotgun (WGS) entry which is preliminary data.</text>
</comment>
<dbReference type="GO" id="GO:0000270">
    <property type="term" value="P:peptidoglycan metabolic process"/>
    <property type="evidence" value="ECO:0007669"/>
    <property type="project" value="InterPro"/>
</dbReference>
<dbReference type="RefSeq" id="WP_007203035.1">
    <property type="nucleotide sequence ID" value="NZ_AKKV01000031.1"/>
</dbReference>
<dbReference type="STRING" id="1196324.A374_14795"/>
<feature type="domain" description="Transglycosylase SLT" evidence="2">
    <location>
        <begin position="81"/>
        <end position="186"/>
    </location>
</feature>
<dbReference type="GO" id="GO:0008933">
    <property type="term" value="F:peptidoglycan lytic transglycosylase activity"/>
    <property type="evidence" value="ECO:0007669"/>
    <property type="project" value="InterPro"/>
</dbReference>
<sequence length="203" mass="22480">MRTDWIQLWAASPSFNSMPSLTSADAFSSPFFLLLSAALEKEQLVQTRSSFQPPPPSFVPVRMTGKQHEVTSNREIQGMVDQISHQQGVDPALVMAVIENESGFDPMSKSSAGAMGLMQLMPETARSLGVRNPFHPKDNIEGGVNYLKAMLTRFHGNHELALAAYNAGPGNVAKYNGIPPFQETQQYVAKVLHTYEKYRQKSH</sequence>
<evidence type="ECO:0000313" key="4">
    <source>
        <dbReference type="Proteomes" id="UP000004080"/>
    </source>
</evidence>
<dbReference type="AlphaFoldDB" id="I8UCF9"/>
<organism evidence="3 4">
    <name type="scientific">Fictibacillus macauensis ZFHKF-1</name>
    <dbReference type="NCBI Taxonomy" id="1196324"/>
    <lineage>
        <taxon>Bacteria</taxon>
        <taxon>Bacillati</taxon>
        <taxon>Bacillota</taxon>
        <taxon>Bacilli</taxon>
        <taxon>Bacillales</taxon>
        <taxon>Fictibacillaceae</taxon>
        <taxon>Fictibacillus</taxon>
    </lineage>
</organism>
<dbReference type="PATRIC" id="fig|1196324.3.peg.3023"/>
<dbReference type="GO" id="GO:0016020">
    <property type="term" value="C:membrane"/>
    <property type="evidence" value="ECO:0007669"/>
    <property type="project" value="InterPro"/>
</dbReference>
<dbReference type="Gene3D" id="1.10.530.10">
    <property type="match status" value="1"/>
</dbReference>
<dbReference type="InterPro" id="IPR000189">
    <property type="entry name" value="Transglyc_AS"/>
</dbReference>